<accession>A0A559JMK9</accession>
<dbReference type="RefSeq" id="WP_144700120.1">
    <property type="nucleotide sequence ID" value="NZ_VNJJ01000004.1"/>
</dbReference>
<comment type="caution">
    <text evidence="2">The sequence shown here is derived from an EMBL/GenBank/DDBJ whole genome shotgun (WGS) entry which is preliminary data.</text>
</comment>
<gene>
    <name evidence="2" type="ORF">FPZ45_08125</name>
</gene>
<evidence type="ECO:0000313" key="3">
    <source>
        <dbReference type="Proteomes" id="UP000316330"/>
    </source>
</evidence>
<sequence length="530" mass="56805">MTSTNPSAGSGGGDSSAGFNGTSIPSAKCCNNVTDYGAKGDGTTDDTAAIQSALNALVKAGKGDALTFPPGTYKITSTITINASYVSILSHGATLDASSMTSGAAINITGTVFLPYKQSTTILEGFKLVGNSQNGNVTGIRFHTPNGNGEGSSHITLRNLNISNFGIGLDYGNHAYLINHYGLDVYSCGICVNHNADAIDGGERINFNGCVFFNSTQAIRIKGDASSFIFQACSFDYNAKQFDIYQSRIFMTNCHIEGNDYAEPPIKLDSDAYLDINGSWILITDGLPHHVPYMINFLSGNSSCRIANSFVNNTKTATDYWATGPGQLILDNIHSYEITQNPLLLSQSQNLLADGGFESTTIKDNIFITEDTAKITNRFTGNNIALSISTSVKRSGSGSLKANKVYGPYSGCAFVIAVPISRPQAMMNASIWFNKPGTGGSGNIAIETGWAILSLNESAVPIIAYEKIRGSVPYNLKSSPSGWINYRDGEPFRRSPTWATHYFVRCYMTVWDSGGNQAIYFDDVEINTIG</sequence>
<dbReference type="InterPro" id="IPR051801">
    <property type="entry name" value="GH28_Enzymes"/>
</dbReference>
<dbReference type="InterPro" id="IPR024535">
    <property type="entry name" value="RHGA/B-epi-like_pectate_lyase"/>
</dbReference>
<dbReference type="EMBL" id="VNJJ01000004">
    <property type="protein sequence ID" value="TVY01113.1"/>
    <property type="molecule type" value="Genomic_DNA"/>
</dbReference>
<dbReference type="SUPFAM" id="SSF51126">
    <property type="entry name" value="Pectin lyase-like"/>
    <property type="match status" value="1"/>
</dbReference>
<dbReference type="AlphaFoldDB" id="A0A559JMK9"/>
<name>A0A559JMK9_9BACL</name>
<dbReference type="Gene3D" id="2.160.20.10">
    <property type="entry name" value="Single-stranded right-handed beta-helix, Pectin lyase-like"/>
    <property type="match status" value="1"/>
</dbReference>
<dbReference type="PANTHER" id="PTHR31339:SF9">
    <property type="entry name" value="PLASMIN AND FIBRONECTIN-BINDING PROTEIN A"/>
    <property type="match status" value="1"/>
</dbReference>
<evidence type="ECO:0000259" key="1">
    <source>
        <dbReference type="Pfam" id="PF12708"/>
    </source>
</evidence>
<feature type="domain" description="Rhamnogalacturonase A/B/Epimerase-like pectate lyase" evidence="1">
    <location>
        <begin position="32"/>
        <end position="237"/>
    </location>
</feature>
<proteinExistence type="predicted"/>
<keyword evidence="3" id="KW-1185">Reference proteome</keyword>
<dbReference type="InterPro" id="IPR011050">
    <property type="entry name" value="Pectin_lyase_fold/virulence"/>
</dbReference>
<dbReference type="OrthoDB" id="6502305at2"/>
<protein>
    <recommendedName>
        <fullName evidence="1">Rhamnogalacturonase A/B/Epimerase-like pectate lyase domain-containing protein</fullName>
    </recommendedName>
</protein>
<evidence type="ECO:0000313" key="2">
    <source>
        <dbReference type="EMBL" id="TVY01113.1"/>
    </source>
</evidence>
<dbReference type="PANTHER" id="PTHR31339">
    <property type="entry name" value="PECTIN LYASE-RELATED"/>
    <property type="match status" value="1"/>
</dbReference>
<dbReference type="Proteomes" id="UP000316330">
    <property type="component" value="Unassembled WGS sequence"/>
</dbReference>
<dbReference type="InterPro" id="IPR012334">
    <property type="entry name" value="Pectin_lyas_fold"/>
</dbReference>
<organism evidence="2 3">
    <name type="scientific">Cohnella terricola</name>
    <dbReference type="NCBI Taxonomy" id="1289167"/>
    <lineage>
        <taxon>Bacteria</taxon>
        <taxon>Bacillati</taxon>
        <taxon>Bacillota</taxon>
        <taxon>Bacilli</taxon>
        <taxon>Bacillales</taxon>
        <taxon>Paenibacillaceae</taxon>
        <taxon>Cohnella</taxon>
    </lineage>
</organism>
<dbReference type="Pfam" id="PF12708">
    <property type="entry name" value="Pect-lyase_RHGA_epim"/>
    <property type="match status" value="1"/>
</dbReference>
<reference evidence="2 3" key="1">
    <citation type="submission" date="2019-07" db="EMBL/GenBank/DDBJ databases">
        <authorList>
            <person name="Kim J."/>
        </authorList>
    </citation>
    <scope>NUCLEOTIDE SEQUENCE [LARGE SCALE GENOMIC DNA]</scope>
    <source>
        <strain evidence="2 3">G13</strain>
    </source>
</reference>